<dbReference type="GO" id="GO:0007417">
    <property type="term" value="P:central nervous system development"/>
    <property type="evidence" value="ECO:0007669"/>
    <property type="project" value="UniProtKB-ARBA"/>
</dbReference>
<dbReference type="Proteomes" id="UP000092445">
    <property type="component" value="Unassembled WGS sequence"/>
</dbReference>
<dbReference type="PROSITE" id="PS50888">
    <property type="entry name" value="BHLH"/>
    <property type="match status" value="1"/>
</dbReference>
<evidence type="ECO:0000256" key="3">
    <source>
        <dbReference type="ARBA" id="ARBA00022902"/>
    </source>
</evidence>
<reference evidence="6" key="1">
    <citation type="submission" date="2014-03" db="EMBL/GenBank/DDBJ databases">
        <authorList>
            <person name="Aksoy S."/>
            <person name="Warren W."/>
            <person name="Wilson R.K."/>
        </authorList>
    </citation>
    <scope>NUCLEOTIDE SEQUENCE [LARGE SCALE GENOMIC DNA]</scope>
    <source>
        <strain evidence="6">IAEA</strain>
    </source>
</reference>
<evidence type="ECO:0000259" key="4">
    <source>
        <dbReference type="PROSITE" id="PS50888"/>
    </source>
</evidence>
<dbReference type="EnsemblMetazoa" id="GPAI048452-RA">
    <property type="protein sequence ID" value="GPAI048452-PA"/>
    <property type="gene ID" value="GPAI048452"/>
</dbReference>
<dbReference type="PANTHER" id="PTHR13935">
    <property type="entry name" value="ACHAETE-SCUTE TRANSCRIPTION FACTOR-RELATED"/>
    <property type="match status" value="1"/>
</dbReference>
<dbReference type="InterPro" id="IPR015660">
    <property type="entry name" value="MASH1/Ascl1a-like"/>
</dbReference>
<proteinExistence type="predicted"/>
<dbReference type="GO" id="GO:0090575">
    <property type="term" value="C:RNA polymerase II transcription regulator complex"/>
    <property type="evidence" value="ECO:0007669"/>
    <property type="project" value="TreeGrafter"/>
</dbReference>
<dbReference type="GO" id="GO:0000981">
    <property type="term" value="F:DNA-binding transcription factor activity, RNA polymerase II-specific"/>
    <property type="evidence" value="ECO:0007669"/>
    <property type="project" value="TreeGrafter"/>
</dbReference>
<keyword evidence="3" id="KW-0524">Neurogenesis</keyword>
<dbReference type="GO" id="GO:0030182">
    <property type="term" value="P:neuron differentiation"/>
    <property type="evidence" value="ECO:0007669"/>
    <property type="project" value="TreeGrafter"/>
</dbReference>
<dbReference type="GO" id="GO:0000977">
    <property type="term" value="F:RNA polymerase II transcription regulatory region sequence-specific DNA binding"/>
    <property type="evidence" value="ECO:0007669"/>
    <property type="project" value="TreeGrafter"/>
</dbReference>
<dbReference type="PANTHER" id="PTHR13935:SF153">
    <property type="entry name" value="ACHAETE-SCUTE FAMILY BHLH TRANSCRIPTION FACTOR 1"/>
    <property type="match status" value="1"/>
</dbReference>
<dbReference type="GO" id="GO:0045944">
    <property type="term" value="P:positive regulation of transcription by RNA polymerase II"/>
    <property type="evidence" value="ECO:0007669"/>
    <property type="project" value="UniProtKB-ARBA"/>
</dbReference>
<dbReference type="Pfam" id="PF00010">
    <property type="entry name" value="HLH"/>
    <property type="match status" value="1"/>
</dbReference>
<dbReference type="GO" id="GO:0007423">
    <property type="term" value="P:sensory organ development"/>
    <property type="evidence" value="ECO:0007669"/>
    <property type="project" value="TreeGrafter"/>
</dbReference>
<dbReference type="SMART" id="SM00353">
    <property type="entry name" value="HLH"/>
    <property type="match status" value="1"/>
</dbReference>
<dbReference type="SUPFAM" id="SSF47459">
    <property type="entry name" value="HLH, helix-loop-helix DNA-binding domain"/>
    <property type="match status" value="1"/>
</dbReference>
<dbReference type="Gene3D" id="4.10.280.10">
    <property type="entry name" value="Helix-loop-helix DNA-binding domain"/>
    <property type="match status" value="1"/>
</dbReference>
<protein>
    <recommendedName>
        <fullName evidence="4">BHLH domain-containing protein</fullName>
    </recommendedName>
</protein>
<dbReference type="GO" id="GO:0009653">
    <property type="term" value="P:anatomical structure morphogenesis"/>
    <property type="evidence" value="ECO:0007669"/>
    <property type="project" value="UniProtKB-ARBA"/>
</dbReference>
<dbReference type="STRING" id="7398.A0A1B0AK76"/>
<evidence type="ECO:0000313" key="5">
    <source>
        <dbReference type="EnsemblMetazoa" id="GPAI048452-PA"/>
    </source>
</evidence>
<keyword evidence="6" id="KW-1185">Reference proteome</keyword>
<organism evidence="5 6">
    <name type="scientific">Glossina pallidipes</name>
    <name type="common">Tsetse fly</name>
    <dbReference type="NCBI Taxonomy" id="7398"/>
    <lineage>
        <taxon>Eukaryota</taxon>
        <taxon>Metazoa</taxon>
        <taxon>Ecdysozoa</taxon>
        <taxon>Arthropoda</taxon>
        <taxon>Hexapoda</taxon>
        <taxon>Insecta</taxon>
        <taxon>Pterygota</taxon>
        <taxon>Neoptera</taxon>
        <taxon>Endopterygota</taxon>
        <taxon>Diptera</taxon>
        <taxon>Brachycera</taxon>
        <taxon>Muscomorpha</taxon>
        <taxon>Hippoboscoidea</taxon>
        <taxon>Glossinidae</taxon>
        <taxon>Glossina</taxon>
    </lineage>
</organism>
<evidence type="ECO:0000256" key="2">
    <source>
        <dbReference type="ARBA" id="ARBA00022782"/>
    </source>
</evidence>
<dbReference type="FunFam" id="4.10.280.10:FF:000060">
    <property type="entry name" value="Scute protein"/>
    <property type="match status" value="1"/>
</dbReference>
<name>A0A1B0AK76_GLOPL</name>
<reference evidence="5" key="2">
    <citation type="submission" date="2020-05" db="UniProtKB">
        <authorList>
            <consortium name="EnsemblMetazoa"/>
        </authorList>
    </citation>
    <scope>IDENTIFICATION</scope>
    <source>
        <strain evidence="5">IAEA</strain>
    </source>
</reference>
<dbReference type="InterPro" id="IPR036638">
    <property type="entry name" value="HLH_DNA-bd_sf"/>
</dbReference>
<accession>A0A1B0AK76</accession>
<keyword evidence="2" id="KW-0221">Differentiation</keyword>
<evidence type="ECO:0000256" key="1">
    <source>
        <dbReference type="ARBA" id="ARBA00022473"/>
    </source>
</evidence>
<dbReference type="CDD" id="cd19744">
    <property type="entry name" value="bHLH_TS_dAS-C_like"/>
    <property type="match status" value="1"/>
</dbReference>
<dbReference type="VEuPathDB" id="VectorBase:GPAI048452"/>
<sequence length="265" mass="28782">MSSVSCTTNKLLVTNTMATTAATKLLKFQNIAPAPPHASEEAKLRKYTQRSVPYNNDQTQSVLRRNARERNRVKQVNNSFARLRQHIPQTIIADLTKGGGRGPHKKISKVDTLRIAVEYIRRLQDLLDDLNGAVITSSNNSVNISNNLSYSSSAANSCKTSSSNVNSTADSNFINSNTSATSSLPTGINNTSLYYTHSSGANSNNNSNLQSLLEASNAVQQLNFNQSTTLLSPSGNVLKPSSDYQMFSGERSLVHKLDHAQASDC</sequence>
<dbReference type="GO" id="GO:0050767">
    <property type="term" value="P:regulation of neurogenesis"/>
    <property type="evidence" value="ECO:0007669"/>
    <property type="project" value="TreeGrafter"/>
</dbReference>
<keyword evidence="1" id="KW-0217">Developmental protein</keyword>
<feature type="domain" description="BHLH" evidence="4">
    <location>
        <begin position="60"/>
        <end position="123"/>
    </location>
</feature>
<dbReference type="AlphaFoldDB" id="A0A1B0AK76"/>
<dbReference type="GO" id="GO:0061382">
    <property type="term" value="P:Malpighian tubule tip cell differentiation"/>
    <property type="evidence" value="ECO:0007669"/>
    <property type="project" value="UniProtKB-ARBA"/>
</dbReference>
<dbReference type="InterPro" id="IPR011598">
    <property type="entry name" value="bHLH_dom"/>
</dbReference>
<evidence type="ECO:0000313" key="6">
    <source>
        <dbReference type="Proteomes" id="UP000092445"/>
    </source>
</evidence>
<dbReference type="GO" id="GO:0046982">
    <property type="term" value="F:protein heterodimerization activity"/>
    <property type="evidence" value="ECO:0007669"/>
    <property type="project" value="UniProtKB-ARBA"/>
</dbReference>